<feature type="transmembrane region" description="Helical" evidence="1">
    <location>
        <begin position="50"/>
        <end position="72"/>
    </location>
</feature>
<dbReference type="InterPro" id="IPR045339">
    <property type="entry name" value="DUF6534"/>
</dbReference>
<feature type="transmembrane region" description="Helical" evidence="1">
    <location>
        <begin position="84"/>
        <end position="107"/>
    </location>
</feature>
<dbReference type="Pfam" id="PF20152">
    <property type="entry name" value="DUF6534"/>
    <property type="match status" value="1"/>
</dbReference>
<evidence type="ECO:0000313" key="3">
    <source>
        <dbReference type="EMBL" id="OBZ66728.1"/>
    </source>
</evidence>
<keyword evidence="1" id="KW-1133">Transmembrane helix</keyword>
<comment type="caution">
    <text evidence="3">The sequence shown here is derived from an EMBL/GenBank/DDBJ whole genome shotgun (WGS) entry which is preliminary data.</text>
</comment>
<evidence type="ECO:0000313" key="4">
    <source>
        <dbReference type="Proteomes" id="UP000092993"/>
    </source>
</evidence>
<dbReference type="OrthoDB" id="2799899at2759"/>
<accession>A0A1C7LQ72</accession>
<reference evidence="3 4" key="1">
    <citation type="submission" date="2016-03" db="EMBL/GenBank/DDBJ databases">
        <title>Whole genome sequencing of Grifola frondosa 9006-11.</title>
        <authorList>
            <person name="Min B."/>
            <person name="Park H."/>
            <person name="Kim J.-G."/>
            <person name="Cho H."/>
            <person name="Oh Y.-L."/>
            <person name="Kong W.-S."/>
            <person name="Choi I.-G."/>
        </authorList>
    </citation>
    <scope>NUCLEOTIDE SEQUENCE [LARGE SCALE GENOMIC DNA]</scope>
    <source>
        <strain evidence="3 4">9006-11</strain>
    </source>
</reference>
<dbReference type="Proteomes" id="UP000092993">
    <property type="component" value="Unassembled WGS sequence"/>
</dbReference>
<feature type="transmembrane region" description="Helical" evidence="1">
    <location>
        <begin position="6"/>
        <end position="29"/>
    </location>
</feature>
<protein>
    <recommendedName>
        <fullName evidence="2">DUF6534 domain-containing protein</fullName>
    </recommendedName>
</protein>
<feature type="transmembrane region" description="Helical" evidence="1">
    <location>
        <begin position="192"/>
        <end position="214"/>
    </location>
</feature>
<evidence type="ECO:0000256" key="1">
    <source>
        <dbReference type="SAM" id="Phobius"/>
    </source>
</evidence>
<sequence>MADLDLDFGAAMGSCLIAVTLSMILYSCTCAQSVYYARNYPEDHWMLKAFVEYMLGTCLVGIGHCFFIHKIWHLLEVKWCRYPLTIAGLVLAVISLGGGVGVTYALATNETWPSTLAAAKIPECIQRTATIMANMYIMLRLGLIFQAPKSEFERTTRLMNKLLFYVANGGIVMLIIQVCGFTIYITTIDKATLVWTIFYVVGNKVFANQVLVVVNARKYLRRTYTPRNGLQIHVFNFVDSHIQSSPLQIS</sequence>
<name>A0A1C7LQ72_GRIFR</name>
<evidence type="ECO:0000259" key="2">
    <source>
        <dbReference type="Pfam" id="PF20152"/>
    </source>
</evidence>
<dbReference type="AlphaFoldDB" id="A0A1C7LQ72"/>
<feature type="transmembrane region" description="Helical" evidence="1">
    <location>
        <begin position="162"/>
        <end position="186"/>
    </location>
</feature>
<feature type="domain" description="DUF6534" evidence="2">
    <location>
        <begin position="133"/>
        <end position="219"/>
    </location>
</feature>
<keyword evidence="1" id="KW-0472">Membrane</keyword>
<gene>
    <name evidence="3" type="ORF">A0H81_13094</name>
</gene>
<proteinExistence type="predicted"/>
<dbReference type="OMA" id="TIWIPRI"/>
<dbReference type="EMBL" id="LUGG01000027">
    <property type="protein sequence ID" value="OBZ66728.1"/>
    <property type="molecule type" value="Genomic_DNA"/>
</dbReference>
<dbReference type="STRING" id="5627.A0A1C7LQ72"/>
<keyword evidence="4" id="KW-1185">Reference proteome</keyword>
<keyword evidence="1" id="KW-0812">Transmembrane</keyword>
<organism evidence="3 4">
    <name type="scientific">Grifola frondosa</name>
    <name type="common">Maitake</name>
    <name type="synonym">Polyporus frondosus</name>
    <dbReference type="NCBI Taxonomy" id="5627"/>
    <lineage>
        <taxon>Eukaryota</taxon>
        <taxon>Fungi</taxon>
        <taxon>Dikarya</taxon>
        <taxon>Basidiomycota</taxon>
        <taxon>Agaricomycotina</taxon>
        <taxon>Agaricomycetes</taxon>
        <taxon>Polyporales</taxon>
        <taxon>Grifolaceae</taxon>
        <taxon>Grifola</taxon>
    </lineage>
</organism>